<dbReference type="EMBL" id="KN847544">
    <property type="protein sequence ID" value="KIW03594.1"/>
    <property type="molecule type" value="Genomic_DNA"/>
</dbReference>
<dbReference type="VEuPathDB" id="FungiDB:PV09_05348"/>
<dbReference type="PANTHER" id="PTHR24148">
    <property type="entry name" value="ANKYRIN REPEAT DOMAIN-CONTAINING PROTEIN 39 HOMOLOG-RELATED"/>
    <property type="match status" value="1"/>
</dbReference>
<dbReference type="Proteomes" id="UP000053259">
    <property type="component" value="Unassembled WGS sequence"/>
</dbReference>
<reference evidence="2 3" key="1">
    <citation type="submission" date="2015-01" db="EMBL/GenBank/DDBJ databases">
        <title>The Genome Sequence of Ochroconis gallopava CBS43764.</title>
        <authorList>
            <consortium name="The Broad Institute Genomics Platform"/>
            <person name="Cuomo C."/>
            <person name="de Hoog S."/>
            <person name="Gorbushina A."/>
            <person name="Stielow B."/>
            <person name="Teixiera M."/>
            <person name="Abouelleil A."/>
            <person name="Chapman S.B."/>
            <person name="Priest M."/>
            <person name="Young S.K."/>
            <person name="Wortman J."/>
            <person name="Nusbaum C."/>
            <person name="Birren B."/>
        </authorList>
    </citation>
    <scope>NUCLEOTIDE SEQUENCE [LARGE SCALE GENOMIC DNA]</scope>
    <source>
        <strain evidence="2 3">CBS 43764</strain>
    </source>
</reference>
<name>A0A0D2AWR3_9PEZI</name>
<dbReference type="HOGENOM" id="CLU_1240971_0_0_1"/>
<evidence type="ECO:0000313" key="2">
    <source>
        <dbReference type="EMBL" id="KIW03594.1"/>
    </source>
</evidence>
<dbReference type="AlphaFoldDB" id="A0A0D2AWR3"/>
<dbReference type="InterPro" id="IPR052895">
    <property type="entry name" value="HetReg/Transcr_Mod"/>
</dbReference>
<protein>
    <recommendedName>
        <fullName evidence="1">Heterokaryon incompatibility domain-containing protein</fullName>
    </recommendedName>
</protein>
<evidence type="ECO:0000259" key="1">
    <source>
        <dbReference type="Pfam" id="PF06985"/>
    </source>
</evidence>
<dbReference type="Pfam" id="PF06985">
    <property type="entry name" value="HET"/>
    <property type="match status" value="1"/>
</dbReference>
<sequence length="223" mass="25170">MLFQWTAIQAGQFRLLERRAPLPWGEPSYVLRTFAVGSAPSYAAIVYKHGLGQKTESVVLNGRSFSVEKAALDALMQVERREDYQHLWIDCLCIHQSDDLERAHQEQMMDQIFRGADAVLACVSEDAPGASKFREAAKRENEKSCLQPDDGDRAKAFRNFLGQLGVLSNGKSLWECDDLRTELNVFLHNGSERYTWAQVRRILTKDSYQETQSNSAPPSGSVL</sequence>
<keyword evidence="3" id="KW-1185">Reference proteome</keyword>
<dbReference type="OrthoDB" id="2157530at2759"/>
<dbReference type="InParanoid" id="A0A0D2AWR3"/>
<organism evidence="2 3">
    <name type="scientific">Verruconis gallopava</name>
    <dbReference type="NCBI Taxonomy" id="253628"/>
    <lineage>
        <taxon>Eukaryota</taxon>
        <taxon>Fungi</taxon>
        <taxon>Dikarya</taxon>
        <taxon>Ascomycota</taxon>
        <taxon>Pezizomycotina</taxon>
        <taxon>Dothideomycetes</taxon>
        <taxon>Pleosporomycetidae</taxon>
        <taxon>Venturiales</taxon>
        <taxon>Sympoventuriaceae</taxon>
        <taxon>Verruconis</taxon>
    </lineage>
</organism>
<evidence type="ECO:0000313" key="3">
    <source>
        <dbReference type="Proteomes" id="UP000053259"/>
    </source>
</evidence>
<dbReference type="GeneID" id="27313321"/>
<feature type="domain" description="Heterokaryon incompatibility" evidence="1">
    <location>
        <begin position="48"/>
        <end position="147"/>
    </location>
</feature>
<dbReference type="PANTHER" id="PTHR24148:SF64">
    <property type="entry name" value="HETEROKARYON INCOMPATIBILITY DOMAIN-CONTAINING PROTEIN"/>
    <property type="match status" value="1"/>
</dbReference>
<proteinExistence type="predicted"/>
<accession>A0A0D2AWR3</accession>
<dbReference type="RefSeq" id="XP_016213463.1">
    <property type="nucleotide sequence ID" value="XM_016358844.1"/>
</dbReference>
<dbReference type="InterPro" id="IPR010730">
    <property type="entry name" value="HET"/>
</dbReference>
<gene>
    <name evidence="2" type="ORF">PV09_05348</name>
</gene>